<reference evidence="4 5" key="1">
    <citation type="submission" date="2019-04" db="EMBL/GenBank/DDBJ databases">
        <authorList>
            <person name="Embree M."/>
            <person name="Gaffney J.R."/>
        </authorList>
    </citation>
    <scope>NUCLEOTIDE SEQUENCE [LARGE SCALE GENOMIC DNA]</scope>
    <source>
        <strain evidence="4 5">JE7A12</strain>
    </source>
</reference>
<dbReference type="Proteomes" id="UP000301475">
    <property type="component" value="Chromosome"/>
</dbReference>
<dbReference type="Pfam" id="PF02368">
    <property type="entry name" value="Big_2"/>
    <property type="match status" value="2"/>
</dbReference>
<dbReference type="OrthoDB" id="9811121at2"/>
<dbReference type="SUPFAM" id="SSF49373">
    <property type="entry name" value="Invasin/intimin cell-adhesion fragments"/>
    <property type="match status" value="2"/>
</dbReference>
<dbReference type="KEGG" id="ruj:E5Z56_04975"/>
<dbReference type="InterPro" id="IPR003343">
    <property type="entry name" value="Big_2"/>
</dbReference>
<dbReference type="Pfam" id="PF00795">
    <property type="entry name" value="CN_hydrolase"/>
    <property type="match status" value="2"/>
</dbReference>
<evidence type="ECO:0000256" key="2">
    <source>
        <dbReference type="SAM" id="SignalP"/>
    </source>
</evidence>
<evidence type="ECO:0000313" key="5">
    <source>
        <dbReference type="Proteomes" id="UP000301475"/>
    </source>
</evidence>
<dbReference type="InterPro" id="IPR003010">
    <property type="entry name" value="C-N_Hydrolase"/>
</dbReference>
<dbReference type="Gene3D" id="3.60.110.10">
    <property type="entry name" value="Carbon-nitrogen hydrolase"/>
    <property type="match status" value="2"/>
</dbReference>
<dbReference type="CDD" id="cd07197">
    <property type="entry name" value="nitrilase"/>
    <property type="match status" value="2"/>
</dbReference>
<dbReference type="SMART" id="SM00635">
    <property type="entry name" value="BID_2"/>
    <property type="match status" value="2"/>
</dbReference>
<organism evidence="4 5">
    <name type="scientific">Ruminococcus bovis</name>
    <dbReference type="NCBI Taxonomy" id="2564099"/>
    <lineage>
        <taxon>Bacteria</taxon>
        <taxon>Bacillati</taxon>
        <taxon>Bacillota</taxon>
        <taxon>Clostridia</taxon>
        <taxon>Eubacteriales</taxon>
        <taxon>Oscillospiraceae</taxon>
        <taxon>Ruminococcus</taxon>
    </lineage>
</organism>
<dbReference type="EMBL" id="CP039381">
    <property type="protein sequence ID" value="QCT06751.1"/>
    <property type="molecule type" value="Genomic_DNA"/>
</dbReference>
<dbReference type="PANTHER" id="PTHR43674">
    <property type="entry name" value="NITRILASE C965.09-RELATED"/>
    <property type="match status" value="1"/>
</dbReference>
<protein>
    <recommendedName>
        <fullName evidence="3">CN hydrolase domain-containing protein</fullName>
    </recommendedName>
</protein>
<keyword evidence="5" id="KW-1185">Reference proteome</keyword>
<feature type="chain" id="PRO_5020400249" description="CN hydrolase domain-containing protein" evidence="2">
    <location>
        <begin position="30"/>
        <end position="907"/>
    </location>
</feature>
<feature type="signal peptide" evidence="2">
    <location>
        <begin position="1"/>
        <end position="29"/>
    </location>
</feature>
<accession>A0A4P8XUN2</accession>
<dbReference type="SUPFAM" id="SSF56317">
    <property type="entry name" value="Carbon-nitrogen hydrolase"/>
    <property type="match status" value="2"/>
</dbReference>
<dbReference type="InterPro" id="IPR036526">
    <property type="entry name" value="C-N_Hydrolase_sf"/>
</dbReference>
<feature type="domain" description="CN hydrolase" evidence="3">
    <location>
        <begin position="352"/>
        <end position="622"/>
    </location>
</feature>
<dbReference type="Gene3D" id="2.60.40.1080">
    <property type="match status" value="2"/>
</dbReference>
<sequence>MESKFLKRCVSILLTVLMVCSVAVINVSADETGGDGKLKISVVNFDSKWGDVDANVAKMVDYIEKAKEDNVEFLVFPEMCVSGYCYSYDLDDAQSKMAVKTAETVDGPTATKIAKLADEYDMWIAYGATEVVPNDSKHAYNSVFACSPDGTVTTYQKMHPVEGIWCKAGSTPTILNTAEGKVGISICYDTYAVPELERYYDAQGCRVLLNPTATSRGSYDEEDGSLNTTNWQWYYENRLESIVDRDGMYIASADLAGKEYDENGELLYNFPGGSVVIGPGGTSDSGKYSKDYAGGASVQEPGMYTGEITLSSARGGDVNSSIFQPNLYTEWYKDLADDTKEDKVSSGTVSDPTIATVNFQAVWGDLDKNLEQMENYIVTASKSDTDIIVFPEMALQGYCSSSNPESATYRLAVDKAITKKGYYAKTLSEYAKKYDMYVIFGASEKIPASENPDELDKAYNSAFCCSPDGTVTTYRKIQPVEGAWCKSGTNPVIIETPYGGIGLSICKDTYSYPELERYYGAKGCKFIVNPTATSRGGASRWSWYYSRRLESIVDRDKLVVVSADLCGTQYDNEGTAHSTFPGGSCVIAPLRSAKNSSYVDYVAGSSKYDPENVGMSIGRINTASKKYSIGFSIAGFNPSIYSTMYGVLAGTKDVSEITATDSAIVSESTETVDTSSLEKSGYSLESKVYNVETGLTTPFYGDSIYKKLSNVTASVVGDSTSEVYSVVDGKLTKVDTTYSDGKLSFTTSGGTYCVVSYKELPTTVTVNKSAKVYVKGTYQIKANVSNGKGATTYKSSNSKVVKVSSTGKVTALKKGTATVTVTNNGVSGTVKFTVSNPTLNKNIVTLKAKKSFTLKITGKIGTAKFKSSNTKVATVSATGKVTAKKKGVAYITVYTNGIVLKCKVVVK</sequence>
<proteinExistence type="predicted"/>
<keyword evidence="1" id="KW-0378">Hydrolase</keyword>
<dbReference type="GO" id="GO:0016811">
    <property type="term" value="F:hydrolase activity, acting on carbon-nitrogen (but not peptide) bonds, in linear amides"/>
    <property type="evidence" value="ECO:0007669"/>
    <property type="project" value="TreeGrafter"/>
</dbReference>
<keyword evidence="2" id="KW-0732">Signal</keyword>
<evidence type="ECO:0000256" key="1">
    <source>
        <dbReference type="ARBA" id="ARBA00022801"/>
    </source>
</evidence>
<dbReference type="PANTHER" id="PTHR43674:SF16">
    <property type="entry name" value="CARBON-NITROGEN FAMILY, PUTATIVE (AFU_ORTHOLOGUE AFUA_5G02350)-RELATED"/>
    <property type="match status" value="1"/>
</dbReference>
<dbReference type="InterPro" id="IPR050345">
    <property type="entry name" value="Aliph_Amidase/BUP"/>
</dbReference>
<dbReference type="InterPro" id="IPR008964">
    <property type="entry name" value="Invasin/intimin_cell_adhesion"/>
</dbReference>
<name>A0A4P8XUN2_9FIRM</name>
<evidence type="ECO:0000313" key="4">
    <source>
        <dbReference type="EMBL" id="QCT06751.1"/>
    </source>
</evidence>
<evidence type="ECO:0000259" key="3">
    <source>
        <dbReference type="PROSITE" id="PS50263"/>
    </source>
</evidence>
<feature type="domain" description="CN hydrolase" evidence="3">
    <location>
        <begin position="38"/>
        <end position="310"/>
    </location>
</feature>
<dbReference type="PROSITE" id="PS50263">
    <property type="entry name" value="CN_HYDROLASE"/>
    <property type="match status" value="2"/>
</dbReference>
<dbReference type="RefSeq" id="WP_138156802.1">
    <property type="nucleotide sequence ID" value="NZ_CP039381.1"/>
</dbReference>
<dbReference type="AlphaFoldDB" id="A0A4P8XUN2"/>
<gene>
    <name evidence="4" type="ORF">E5Z56_04975</name>
</gene>